<dbReference type="InterPro" id="IPR006860">
    <property type="entry name" value="FecR"/>
</dbReference>
<feature type="domain" description="Protein FecR C-terminal" evidence="3">
    <location>
        <begin position="324"/>
        <end position="392"/>
    </location>
</feature>
<dbReference type="Pfam" id="PF04773">
    <property type="entry name" value="FecR"/>
    <property type="match status" value="1"/>
</dbReference>
<evidence type="ECO:0000313" key="5">
    <source>
        <dbReference type="Proteomes" id="UP000192756"/>
    </source>
</evidence>
<dbReference type="STRING" id="151894.SAMN04488524_0791"/>
<feature type="transmembrane region" description="Helical" evidence="1">
    <location>
        <begin position="88"/>
        <end position="106"/>
    </location>
</feature>
<evidence type="ECO:0000313" key="4">
    <source>
        <dbReference type="EMBL" id="SMC48641.1"/>
    </source>
</evidence>
<gene>
    <name evidence="4" type="ORF">SAMN04488524_0791</name>
</gene>
<organism evidence="4 5">
    <name type="scientific">Pedobacter africanus</name>
    <dbReference type="NCBI Taxonomy" id="151894"/>
    <lineage>
        <taxon>Bacteria</taxon>
        <taxon>Pseudomonadati</taxon>
        <taxon>Bacteroidota</taxon>
        <taxon>Sphingobacteriia</taxon>
        <taxon>Sphingobacteriales</taxon>
        <taxon>Sphingobacteriaceae</taxon>
        <taxon>Pedobacter</taxon>
    </lineage>
</organism>
<dbReference type="GO" id="GO:0016989">
    <property type="term" value="F:sigma factor antagonist activity"/>
    <property type="evidence" value="ECO:0007669"/>
    <property type="project" value="TreeGrafter"/>
</dbReference>
<dbReference type="PANTHER" id="PTHR30273">
    <property type="entry name" value="PERIPLASMIC SIGNAL SENSOR AND SIGMA FACTOR ACTIVATOR FECR-RELATED"/>
    <property type="match status" value="1"/>
</dbReference>
<keyword evidence="5" id="KW-1185">Reference proteome</keyword>
<keyword evidence="1" id="KW-1133">Transmembrane helix</keyword>
<dbReference type="PANTHER" id="PTHR30273:SF2">
    <property type="entry name" value="PROTEIN FECR"/>
    <property type="match status" value="1"/>
</dbReference>
<reference evidence="5" key="1">
    <citation type="submission" date="2017-04" db="EMBL/GenBank/DDBJ databases">
        <authorList>
            <person name="Varghese N."/>
            <person name="Submissions S."/>
        </authorList>
    </citation>
    <scope>NUCLEOTIDE SEQUENCE [LARGE SCALE GENOMIC DNA]</scope>
    <source>
        <strain evidence="5">DSM 12126</strain>
    </source>
</reference>
<dbReference type="AlphaFoldDB" id="A0A1W1ZKQ5"/>
<dbReference type="Gene3D" id="2.60.120.1440">
    <property type="match status" value="1"/>
</dbReference>
<keyword evidence="1" id="KW-0812">Transmembrane</keyword>
<accession>A0A1W1ZKQ5</accession>
<sequence length="394" mass="43760">MENSAQIKQAFYKYLNNELDEAEARVFMEHMQSGRDQQTFLSLIEENLDSPLASQLLQKPELLLLLKQSFTKITDTIDAKPQHRRIGLWPRVAAVLALIAIGIYFFNYRSNQGPEQLQQPAATVADITPGKTGATLTLANGKKIRLADAANGQIAREAGIIVRKTTDGQLVYEMSASDEAGSSAAKTNTLSTAKGETYIVTLPDKSRVWMNAASSLTYAAGLNGQERRVKLEGEAYFEIAKDKTRPFIVESRGQKIEVLGTHFNVNAYADEEKVTTTLLEGSVRVWGKAGSRILKPGNQSKLNDNTITVTQADTELATAWKNNKFLFENDDIRYIMRMIERWYDVEVVYTGEIPVERFGGGVSRFGNVSQVLKILESTGGAHFKIEGRKILVSK</sequence>
<evidence type="ECO:0000256" key="1">
    <source>
        <dbReference type="SAM" id="Phobius"/>
    </source>
</evidence>
<proteinExistence type="predicted"/>
<dbReference type="EMBL" id="FWXT01000001">
    <property type="protein sequence ID" value="SMC48641.1"/>
    <property type="molecule type" value="Genomic_DNA"/>
</dbReference>
<evidence type="ECO:0000259" key="2">
    <source>
        <dbReference type="Pfam" id="PF04773"/>
    </source>
</evidence>
<evidence type="ECO:0000259" key="3">
    <source>
        <dbReference type="Pfam" id="PF16344"/>
    </source>
</evidence>
<dbReference type="Pfam" id="PF16344">
    <property type="entry name" value="FecR_C"/>
    <property type="match status" value="1"/>
</dbReference>
<keyword evidence="1" id="KW-0472">Membrane</keyword>
<name>A0A1W1ZKQ5_9SPHI</name>
<dbReference type="RefSeq" id="WP_084237092.1">
    <property type="nucleotide sequence ID" value="NZ_FWXT01000001.1"/>
</dbReference>
<protein>
    <submittedName>
        <fullName evidence="4">FecR family protein</fullName>
    </submittedName>
</protein>
<dbReference type="Proteomes" id="UP000192756">
    <property type="component" value="Unassembled WGS sequence"/>
</dbReference>
<dbReference type="InterPro" id="IPR032508">
    <property type="entry name" value="FecR_C"/>
</dbReference>
<feature type="domain" description="FecR protein" evidence="2">
    <location>
        <begin position="189"/>
        <end position="284"/>
    </location>
</feature>
<dbReference type="Gene3D" id="3.55.50.30">
    <property type="match status" value="1"/>
</dbReference>
<dbReference type="InterPro" id="IPR012373">
    <property type="entry name" value="Ferrdict_sens_TM"/>
</dbReference>
<dbReference type="OrthoDB" id="1099963at2"/>